<feature type="domain" description="ABC transporter" evidence="6">
    <location>
        <begin position="2"/>
        <end position="237"/>
    </location>
</feature>
<dbReference type="InterPro" id="IPR005894">
    <property type="entry name" value="DrrA"/>
</dbReference>
<dbReference type="Gene3D" id="3.40.50.300">
    <property type="entry name" value="P-loop containing nucleotide triphosphate hydrolases"/>
    <property type="match status" value="1"/>
</dbReference>
<dbReference type="PROSITE" id="PS00211">
    <property type="entry name" value="ABC_TRANSPORTER_1"/>
    <property type="match status" value="1"/>
</dbReference>
<dbReference type="SMART" id="SM00382">
    <property type="entry name" value="AAA"/>
    <property type="match status" value="1"/>
</dbReference>
<keyword evidence="2" id="KW-0813">Transport</keyword>
<dbReference type="PROSITE" id="PS50893">
    <property type="entry name" value="ABC_TRANSPORTER_2"/>
    <property type="match status" value="1"/>
</dbReference>
<dbReference type="InterPro" id="IPR003593">
    <property type="entry name" value="AAA+_ATPase"/>
</dbReference>
<comment type="similarity">
    <text evidence="5">Belongs to the ABC transporter superfamily. Drug exporter-1 (DrugE1) (TC 3.A.1.105) family.</text>
</comment>
<dbReference type="GO" id="GO:0005524">
    <property type="term" value="F:ATP binding"/>
    <property type="evidence" value="ECO:0007669"/>
    <property type="project" value="UniProtKB-KW"/>
</dbReference>
<dbReference type="GO" id="GO:0043215">
    <property type="term" value="P:daunorubicin transport"/>
    <property type="evidence" value="ECO:0007669"/>
    <property type="project" value="InterPro"/>
</dbReference>
<organism evidence="7 8">
    <name type="scientific">Candidatus Roizmanbacteria bacterium RIFCSPLOWO2_01_FULL_38_12</name>
    <dbReference type="NCBI Taxonomy" id="1802061"/>
    <lineage>
        <taxon>Bacteria</taxon>
        <taxon>Candidatus Roizmaniibacteriota</taxon>
    </lineage>
</organism>
<keyword evidence="4" id="KW-0067">ATP-binding</keyword>
<dbReference type="PANTHER" id="PTHR42711:SF5">
    <property type="entry name" value="ABC TRANSPORTER ATP-BINDING PROTEIN NATA"/>
    <property type="match status" value="1"/>
</dbReference>
<evidence type="ECO:0000313" key="7">
    <source>
        <dbReference type="EMBL" id="OGK47033.1"/>
    </source>
</evidence>
<dbReference type="NCBIfam" id="TIGR01188">
    <property type="entry name" value="drrA"/>
    <property type="match status" value="1"/>
</dbReference>
<evidence type="ECO:0000256" key="2">
    <source>
        <dbReference type="ARBA" id="ARBA00022448"/>
    </source>
</evidence>
<dbReference type="SUPFAM" id="SSF52540">
    <property type="entry name" value="P-loop containing nucleoside triphosphate hydrolases"/>
    <property type="match status" value="1"/>
</dbReference>
<evidence type="ECO:0000256" key="1">
    <source>
        <dbReference type="ARBA" id="ARBA00004413"/>
    </source>
</evidence>
<dbReference type="PANTHER" id="PTHR42711">
    <property type="entry name" value="ABC TRANSPORTER ATP-BINDING PROTEIN"/>
    <property type="match status" value="1"/>
</dbReference>
<dbReference type="InterPro" id="IPR025302">
    <property type="entry name" value="DrrA1/2-like_C"/>
</dbReference>
<dbReference type="GO" id="GO:1900753">
    <property type="term" value="P:doxorubicin transport"/>
    <property type="evidence" value="ECO:0007669"/>
    <property type="project" value="InterPro"/>
</dbReference>
<gene>
    <name evidence="7" type="ORF">A3A93_02640</name>
</gene>
<dbReference type="InterPro" id="IPR050763">
    <property type="entry name" value="ABC_transporter_ATP-binding"/>
</dbReference>
<dbReference type="InterPro" id="IPR027417">
    <property type="entry name" value="P-loop_NTPase"/>
</dbReference>
<sequence length="319" mass="35824">MLYTKNLRKTFFTKDKKDVQAVKGVDLDVKKGQIFGFLGPNGAGKTTTLQMLTTLLTPTSGEAMVVNFDLKTQPQKIREHIGYVSQSGGADRTTNAIQDLILQAMLYGLNLDTAQKRAKDLIDRFELTEFADRIISSYSGGQRRRLDLALGVIHEPDIIFLDEPTTGLDPQSRARFWEEIRTIKDDGTTIFLTTHYLDEADSLCDYLAIVDHGKIVAKGTPTALKHKIGGESIIVAMKDDKELEKGKNLMEKQKFVEKIFVRENKLYLFVKEGEKLLADVLRLLDNEKIGLLTIELSKPSLDDVFLQETGRSLREGGEL</sequence>
<keyword evidence="3" id="KW-0547">Nucleotide-binding</keyword>
<dbReference type="GO" id="GO:0016887">
    <property type="term" value="F:ATP hydrolysis activity"/>
    <property type="evidence" value="ECO:0007669"/>
    <property type="project" value="InterPro"/>
</dbReference>
<dbReference type="AlphaFoldDB" id="A0A1F7IUK0"/>
<dbReference type="EMBL" id="MGAL01000036">
    <property type="protein sequence ID" value="OGK47033.1"/>
    <property type="molecule type" value="Genomic_DNA"/>
</dbReference>
<evidence type="ECO:0000259" key="6">
    <source>
        <dbReference type="PROSITE" id="PS50893"/>
    </source>
</evidence>
<reference evidence="7 8" key="1">
    <citation type="journal article" date="2016" name="Nat. Commun.">
        <title>Thousands of microbial genomes shed light on interconnected biogeochemical processes in an aquifer system.</title>
        <authorList>
            <person name="Anantharaman K."/>
            <person name="Brown C.T."/>
            <person name="Hug L.A."/>
            <person name="Sharon I."/>
            <person name="Castelle C.J."/>
            <person name="Probst A.J."/>
            <person name="Thomas B.C."/>
            <person name="Singh A."/>
            <person name="Wilkins M.J."/>
            <person name="Karaoz U."/>
            <person name="Brodie E.L."/>
            <person name="Williams K.H."/>
            <person name="Hubbard S.S."/>
            <person name="Banfield J.F."/>
        </authorList>
    </citation>
    <scope>NUCLEOTIDE SEQUENCE [LARGE SCALE GENOMIC DNA]</scope>
</reference>
<dbReference type="GO" id="GO:0005886">
    <property type="term" value="C:plasma membrane"/>
    <property type="evidence" value="ECO:0007669"/>
    <property type="project" value="UniProtKB-SubCell"/>
</dbReference>
<evidence type="ECO:0000313" key="8">
    <source>
        <dbReference type="Proteomes" id="UP000177141"/>
    </source>
</evidence>
<dbReference type="Pfam" id="PF00005">
    <property type="entry name" value="ABC_tran"/>
    <property type="match status" value="1"/>
</dbReference>
<protein>
    <submittedName>
        <fullName evidence="7">ABC transporter</fullName>
    </submittedName>
</protein>
<dbReference type="Proteomes" id="UP000177141">
    <property type="component" value="Unassembled WGS sequence"/>
</dbReference>
<dbReference type="InterPro" id="IPR017871">
    <property type="entry name" value="ABC_transporter-like_CS"/>
</dbReference>
<name>A0A1F7IUK0_9BACT</name>
<evidence type="ECO:0000256" key="5">
    <source>
        <dbReference type="ARBA" id="ARBA00049985"/>
    </source>
</evidence>
<comment type="caution">
    <text evidence="7">The sequence shown here is derived from an EMBL/GenBank/DDBJ whole genome shotgun (WGS) entry which is preliminary data.</text>
</comment>
<evidence type="ECO:0000256" key="4">
    <source>
        <dbReference type="ARBA" id="ARBA00022840"/>
    </source>
</evidence>
<evidence type="ECO:0000256" key="3">
    <source>
        <dbReference type="ARBA" id="ARBA00022741"/>
    </source>
</evidence>
<dbReference type="STRING" id="1802061.A3A93_02640"/>
<accession>A0A1F7IUK0</accession>
<proteinExistence type="inferred from homology"/>
<comment type="subcellular location">
    <subcellularLocation>
        <location evidence="1">Cell membrane</location>
        <topology evidence="1">Peripheral membrane protein</topology>
        <orientation evidence="1">Cytoplasmic side</orientation>
    </subcellularLocation>
</comment>
<dbReference type="InterPro" id="IPR003439">
    <property type="entry name" value="ABC_transporter-like_ATP-bd"/>
</dbReference>
<dbReference type="Pfam" id="PF13732">
    <property type="entry name" value="DrrA1-3_C"/>
    <property type="match status" value="1"/>
</dbReference>